<dbReference type="InterPro" id="IPR020946">
    <property type="entry name" value="Flavin_mOase-like"/>
</dbReference>
<comment type="similarity">
    <text evidence="1">Belongs to the FMO family.</text>
</comment>
<organism evidence="6 7">
    <name type="scientific">Lachancea quebecensis</name>
    <dbReference type="NCBI Taxonomy" id="1654605"/>
    <lineage>
        <taxon>Eukaryota</taxon>
        <taxon>Fungi</taxon>
        <taxon>Dikarya</taxon>
        <taxon>Ascomycota</taxon>
        <taxon>Saccharomycotina</taxon>
        <taxon>Saccharomycetes</taxon>
        <taxon>Saccharomycetales</taxon>
        <taxon>Saccharomycetaceae</taxon>
        <taxon>Lachancea</taxon>
    </lineage>
</organism>
<dbReference type="GO" id="GO:0004499">
    <property type="term" value="F:N,N-dimethylaniline monooxygenase activity"/>
    <property type="evidence" value="ECO:0007669"/>
    <property type="project" value="InterPro"/>
</dbReference>
<name>A0A0P1KTN2_9SACH</name>
<sequence length="437" mass="49020">MTRSVEKVAIIGAGPGGLAAARVLLANSDFDIVLYERNPNVGGVWYYPHNAPHKDTAMYDQLETNLCKEIMQFSGFPFPEPVPTFPSRSQVEDYLQAYFKTFIEPSSRVEVKLGCSVERLEKINGSWHIYAKHSLQAVDYVVVANGHFDVPYIPWHLPGLEQWISQDPMSILHSKGFESSKFCRGKTVLVVGNGSSGSDITNQVSTTANHVFHSVTDVSKTDWEANPAVTAVATISELDYSHERSVRLQDGSILTHIDYIIWATGYMYDLPFLRSYRPLVLGTNCNSKPAQRLYNVWEQLIFTEDPTLAFSLLCKNVVPFPLAELQAAVMAKVFKGEVEVSPSSGQAALADESASDTANTSKDYHSLITPRDIEYYRELQALLDAHSGADDSFQPVRWDERMAALRYRTGAMKQERTKLLVKNAKELRKQNLPYRLP</sequence>
<keyword evidence="5" id="KW-0560">Oxidoreductase</keyword>
<gene>
    <name evidence="6" type="ORF">LAQU0_S05e05842g</name>
</gene>
<evidence type="ECO:0000313" key="7">
    <source>
        <dbReference type="Proteomes" id="UP000236544"/>
    </source>
</evidence>
<dbReference type="PANTHER" id="PTHR23023">
    <property type="entry name" value="DIMETHYLANILINE MONOOXYGENASE"/>
    <property type="match status" value="1"/>
</dbReference>
<evidence type="ECO:0000256" key="3">
    <source>
        <dbReference type="ARBA" id="ARBA00022827"/>
    </source>
</evidence>
<keyword evidence="2" id="KW-0285">Flavoprotein</keyword>
<keyword evidence="7" id="KW-1185">Reference proteome</keyword>
<dbReference type="Proteomes" id="UP000236544">
    <property type="component" value="Unassembled WGS sequence"/>
</dbReference>
<keyword evidence="3" id="KW-0274">FAD</keyword>
<evidence type="ECO:0000313" key="6">
    <source>
        <dbReference type="EMBL" id="CUS22460.1"/>
    </source>
</evidence>
<evidence type="ECO:0000256" key="5">
    <source>
        <dbReference type="ARBA" id="ARBA00023002"/>
    </source>
</evidence>
<accession>A0A0P1KTN2</accession>
<dbReference type="GO" id="GO:0050661">
    <property type="term" value="F:NADP binding"/>
    <property type="evidence" value="ECO:0007669"/>
    <property type="project" value="InterPro"/>
</dbReference>
<reference evidence="7" key="1">
    <citation type="submission" date="2015-10" db="EMBL/GenBank/DDBJ databases">
        <authorList>
            <person name="Devillers H."/>
        </authorList>
    </citation>
    <scope>NUCLEOTIDE SEQUENCE [LARGE SCALE GENOMIC DNA]</scope>
</reference>
<evidence type="ECO:0000256" key="2">
    <source>
        <dbReference type="ARBA" id="ARBA00022630"/>
    </source>
</evidence>
<protein>
    <submittedName>
        <fullName evidence="6">LAQU0S05e05842g1_1</fullName>
    </submittedName>
</protein>
<dbReference type="GO" id="GO:0050660">
    <property type="term" value="F:flavin adenine dinucleotide binding"/>
    <property type="evidence" value="ECO:0007669"/>
    <property type="project" value="InterPro"/>
</dbReference>
<dbReference type="Pfam" id="PF00743">
    <property type="entry name" value="FMO-like"/>
    <property type="match status" value="2"/>
</dbReference>
<dbReference type="Gene3D" id="3.50.50.60">
    <property type="entry name" value="FAD/NAD(P)-binding domain"/>
    <property type="match status" value="3"/>
</dbReference>
<dbReference type="AlphaFoldDB" id="A0A0P1KTN2"/>
<evidence type="ECO:0000256" key="4">
    <source>
        <dbReference type="ARBA" id="ARBA00022857"/>
    </source>
</evidence>
<dbReference type="SUPFAM" id="SSF51905">
    <property type="entry name" value="FAD/NAD(P)-binding domain"/>
    <property type="match status" value="2"/>
</dbReference>
<dbReference type="InterPro" id="IPR050346">
    <property type="entry name" value="FMO-like"/>
</dbReference>
<keyword evidence="4" id="KW-0521">NADP</keyword>
<dbReference type="InterPro" id="IPR036188">
    <property type="entry name" value="FAD/NAD-bd_sf"/>
</dbReference>
<dbReference type="PIRSF" id="PIRSF000332">
    <property type="entry name" value="FMO"/>
    <property type="match status" value="1"/>
</dbReference>
<dbReference type="InterPro" id="IPR000960">
    <property type="entry name" value="Flavin_mOase"/>
</dbReference>
<evidence type="ECO:0000256" key="1">
    <source>
        <dbReference type="ARBA" id="ARBA00009183"/>
    </source>
</evidence>
<proteinExistence type="inferred from homology"/>
<dbReference type="PRINTS" id="PR00370">
    <property type="entry name" value="FMOXYGENASE"/>
</dbReference>
<dbReference type="OrthoDB" id="66881at2759"/>
<dbReference type="EMBL" id="LN890537">
    <property type="protein sequence ID" value="CUS22460.1"/>
    <property type="molecule type" value="Genomic_DNA"/>
</dbReference>